<protein>
    <submittedName>
        <fullName evidence="3">Molecular chaperone GrpE (Heat shock protein)</fullName>
    </submittedName>
</protein>
<evidence type="ECO:0000313" key="3">
    <source>
        <dbReference type="EMBL" id="MBA2881985.1"/>
    </source>
</evidence>
<keyword evidence="4" id="KW-1185">Reference proteome</keyword>
<organism evidence="3 4">
    <name type="scientific">Desulfosalsimonas propionicica</name>
    <dbReference type="NCBI Taxonomy" id="332175"/>
    <lineage>
        <taxon>Bacteria</taxon>
        <taxon>Pseudomonadati</taxon>
        <taxon>Thermodesulfobacteriota</taxon>
        <taxon>Desulfobacteria</taxon>
        <taxon>Desulfobacterales</taxon>
        <taxon>Desulfosalsimonadaceae</taxon>
        <taxon>Desulfosalsimonas</taxon>
    </lineage>
</organism>
<dbReference type="GO" id="GO:0000774">
    <property type="term" value="F:adenyl-nucleotide exchange factor activity"/>
    <property type="evidence" value="ECO:0007669"/>
    <property type="project" value="InterPro"/>
</dbReference>
<dbReference type="SUPFAM" id="SSF51064">
    <property type="entry name" value="Head domain of nucleotide exchange factor GrpE"/>
    <property type="match status" value="1"/>
</dbReference>
<dbReference type="Pfam" id="PF01025">
    <property type="entry name" value="GrpE"/>
    <property type="match status" value="1"/>
</dbReference>
<feature type="compositionally biased region" description="Acidic residues" evidence="2">
    <location>
        <begin position="31"/>
        <end position="42"/>
    </location>
</feature>
<proteinExistence type="predicted"/>
<dbReference type="GO" id="GO:0051087">
    <property type="term" value="F:protein-folding chaperone binding"/>
    <property type="evidence" value="ECO:0007669"/>
    <property type="project" value="InterPro"/>
</dbReference>
<reference evidence="3 4" key="1">
    <citation type="submission" date="2020-07" db="EMBL/GenBank/DDBJ databases">
        <title>Genomic Encyclopedia of Type Strains, Phase IV (KMG-IV): sequencing the most valuable type-strain genomes for metagenomic binning, comparative biology and taxonomic classification.</title>
        <authorList>
            <person name="Goeker M."/>
        </authorList>
    </citation>
    <scope>NUCLEOTIDE SEQUENCE [LARGE SCALE GENOMIC DNA]</scope>
    <source>
        <strain evidence="3 4">DSM 17721</strain>
    </source>
</reference>
<dbReference type="EMBL" id="JACDUS010000006">
    <property type="protein sequence ID" value="MBA2881985.1"/>
    <property type="molecule type" value="Genomic_DNA"/>
</dbReference>
<name>A0A7W0CA49_9BACT</name>
<keyword evidence="3" id="KW-0346">Stress response</keyword>
<feature type="region of interest" description="Disordered" evidence="2">
    <location>
        <begin position="1"/>
        <end position="49"/>
    </location>
</feature>
<dbReference type="InterPro" id="IPR009012">
    <property type="entry name" value="GrpE_head"/>
</dbReference>
<dbReference type="Proteomes" id="UP000525298">
    <property type="component" value="Unassembled WGS sequence"/>
</dbReference>
<sequence length="222" mass="25800">MMHDNDNSNDKQEPDARQTETDFELEIRFDDETDWPAEDAGNDDNRQPEPENAALEAVNRRIAQLSEAFETKLKYDAHKNKVIDELHRELQEYRDGLVKKYIHSMVTDVIKIIDDIRKFKAYYEPGPITEQTAARLLEFLEEIAGDLEDLFTWQGITAFTCGVTHFDNTRQRVVKKVETSDPTMDKIIAESMRPGYEWDGKILRPELVTVYVYDHSGKGDRL</sequence>
<dbReference type="Gene3D" id="2.30.22.10">
    <property type="entry name" value="Head domain of nucleotide exchange factor GrpE"/>
    <property type="match status" value="1"/>
</dbReference>
<dbReference type="GO" id="GO:0006457">
    <property type="term" value="P:protein folding"/>
    <property type="evidence" value="ECO:0007669"/>
    <property type="project" value="InterPro"/>
</dbReference>
<dbReference type="RefSeq" id="WP_181551638.1">
    <property type="nucleotide sequence ID" value="NZ_JACDUS010000006.1"/>
</dbReference>
<feature type="compositionally biased region" description="Basic and acidic residues" evidence="2">
    <location>
        <begin position="1"/>
        <end position="30"/>
    </location>
</feature>
<evidence type="ECO:0000256" key="2">
    <source>
        <dbReference type="SAM" id="MobiDB-lite"/>
    </source>
</evidence>
<evidence type="ECO:0000256" key="1">
    <source>
        <dbReference type="ARBA" id="ARBA00023186"/>
    </source>
</evidence>
<dbReference type="GO" id="GO:0042803">
    <property type="term" value="F:protein homodimerization activity"/>
    <property type="evidence" value="ECO:0007669"/>
    <property type="project" value="InterPro"/>
</dbReference>
<gene>
    <name evidence="3" type="ORF">HNR65_002319</name>
</gene>
<comment type="caution">
    <text evidence="3">The sequence shown here is derived from an EMBL/GenBank/DDBJ whole genome shotgun (WGS) entry which is preliminary data.</text>
</comment>
<keyword evidence="1" id="KW-0143">Chaperone</keyword>
<evidence type="ECO:0000313" key="4">
    <source>
        <dbReference type="Proteomes" id="UP000525298"/>
    </source>
</evidence>
<dbReference type="AlphaFoldDB" id="A0A7W0CA49"/>
<dbReference type="InterPro" id="IPR000740">
    <property type="entry name" value="GrpE"/>
</dbReference>
<accession>A0A7W0CA49</accession>